<evidence type="ECO:0000259" key="2">
    <source>
        <dbReference type="Pfam" id="PF05685"/>
    </source>
</evidence>
<dbReference type="InterPro" id="IPR010869">
    <property type="entry name" value="DUF1501"/>
</dbReference>
<dbReference type="Pfam" id="PF05685">
    <property type="entry name" value="Uma2"/>
    <property type="match status" value="1"/>
</dbReference>
<comment type="caution">
    <text evidence="3">The sequence shown here is derived from an EMBL/GenBank/DDBJ whole genome shotgun (WGS) entry which is preliminary data.</text>
</comment>
<dbReference type="AlphaFoldDB" id="A0AA35WC51"/>
<accession>A0AA35WC51</accession>
<name>A0AA35WC51_GEOBA</name>
<dbReference type="Gene3D" id="3.90.1570.10">
    <property type="entry name" value="tt1808, chain A"/>
    <property type="match status" value="1"/>
</dbReference>
<feature type="domain" description="Putative restriction endonuclease" evidence="2">
    <location>
        <begin position="23"/>
        <end position="166"/>
    </location>
</feature>
<protein>
    <submittedName>
        <fullName evidence="3">Depupylase</fullName>
    </submittedName>
</protein>
<dbReference type="SUPFAM" id="SSF53649">
    <property type="entry name" value="Alkaline phosphatase-like"/>
    <property type="match status" value="1"/>
</dbReference>
<dbReference type="SUPFAM" id="SSF52980">
    <property type="entry name" value="Restriction endonuclease-like"/>
    <property type="match status" value="1"/>
</dbReference>
<dbReference type="EMBL" id="CASHTH010001418">
    <property type="protein sequence ID" value="CAI8015099.1"/>
    <property type="molecule type" value="Genomic_DNA"/>
</dbReference>
<proteinExistence type="predicted"/>
<dbReference type="Pfam" id="PF07394">
    <property type="entry name" value="DUF1501"/>
    <property type="match status" value="1"/>
</dbReference>
<dbReference type="InterPro" id="IPR004347">
    <property type="entry name" value="Pup_ligase/deamidase"/>
</dbReference>
<evidence type="ECO:0000256" key="1">
    <source>
        <dbReference type="SAM" id="MobiDB-lite"/>
    </source>
</evidence>
<reference evidence="3" key="1">
    <citation type="submission" date="2023-03" db="EMBL/GenBank/DDBJ databases">
        <authorList>
            <person name="Steffen K."/>
            <person name="Cardenas P."/>
        </authorList>
    </citation>
    <scope>NUCLEOTIDE SEQUENCE</scope>
</reference>
<feature type="region of interest" description="Disordered" evidence="1">
    <location>
        <begin position="197"/>
        <end position="229"/>
    </location>
</feature>
<dbReference type="PANTHER" id="PTHR33352:SF3">
    <property type="entry name" value="SLR1612 PROTEIN"/>
    <property type="match status" value="1"/>
</dbReference>
<dbReference type="InterPro" id="IPR017850">
    <property type="entry name" value="Alkaline_phosphatase_core_sf"/>
</dbReference>
<organism evidence="3 4">
    <name type="scientific">Geodia barretti</name>
    <name type="common">Barrett's horny sponge</name>
    <dbReference type="NCBI Taxonomy" id="519541"/>
    <lineage>
        <taxon>Eukaryota</taxon>
        <taxon>Metazoa</taxon>
        <taxon>Porifera</taxon>
        <taxon>Demospongiae</taxon>
        <taxon>Heteroscleromorpha</taxon>
        <taxon>Tetractinellida</taxon>
        <taxon>Astrophorina</taxon>
        <taxon>Geodiidae</taxon>
        <taxon>Geodia</taxon>
    </lineage>
</organism>
<dbReference type="InterPro" id="IPR008538">
    <property type="entry name" value="Uma2"/>
</dbReference>
<dbReference type="Pfam" id="PF03136">
    <property type="entry name" value="Pup_ligase"/>
    <property type="match status" value="1"/>
</dbReference>
<dbReference type="PANTHER" id="PTHR33352">
    <property type="entry name" value="SLR1095 PROTEIN"/>
    <property type="match status" value="1"/>
</dbReference>
<sequence>MPEKIKAAPTVVYPESDGKPMAETDQHRKLMMDFILMLEDHFEDVNDVYVSGNLLMYYEEGNIFKSVAPDVFVVFGVGKKDRRTYKTWEEGRTPDFVLEIASPSTYNKDITSKKELYASILGVREYYIYDPCGEVYPHFQGYRLIDGTYQAMEFVNGRLPSLVLGLELGEHDGVLSLYDASLSTWVPPPKARVVAAETRAENAETRASEEERARRQAEARASEEAQARQHAETQLANTLALLEQLQKRTDTERIRGTSEGVAARVRDYVFDVLELGLRDIHYRDWGEPPGNGGFLFNGGRLYIDMGHLEYATPECATLFDLVAYDKAIERIINNILTDTGLPTAFFKNNIDHFTGATFGCHENFQISREVPFYRVVIPTLMPFFVTRQIYAGAGRVGVYDEMIEFGTQDILEGQQGLAEQQHYQISQRADHIVTEIYEWIQFSRAIINTRDEPLSDYTKYRRLHLLVGDSNMSEYATALKVGTTSLLLSAIETFYEMHGEKLPLPGFELADPHKEKTMAENRCIHTDCEGFYRRDFLKAGALGLFGLSLTDFFRLKAQAATAEASVSAPSASTGAATSVILVWLGGGPSHLDMWDLKPDAPEEIRGLFKPIATNVNGIQISEHSPRLAQQTDKLCIIRSMTSPEAAHERGTHYMMTGYQPLPGFAVPGYGAVISKLKEQRSALPPYISVPAPVAYGGGGFLGASLAPFSPGGNPASNNFKVRDLEPPKGVSFERVERRRSLRQAVDAAFKKYEAGNPAAEAVDNFYTSAYNLMSSTDARAAFDLNAELDKTRDAYRRDTFGQSCLLARRLVEAGVNFVTVSNGGWDNHNNIFSSLPGKLNAFDQTMTTLITDLSDRGLLETTLVIAMGEFGRTPIINRNAGRDHHSRVFSIMLAGAVSKVDKSSVLPIRLGWNLLKRRYAQKIYQRHSINPSVLIIIRTLSHLMGSVLSSHVGVDPSVVY</sequence>
<evidence type="ECO:0000313" key="4">
    <source>
        <dbReference type="Proteomes" id="UP001174909"/>
    </source>
</evidence>
<dbReference type="GO" id="GO:0010498">
    <property type="term" value="P:proteasomal protein catabolic process"/>
    <property type="evidence" value="ECO:0007669"/>
    <property type="project" value="InterPro"/>
</dbReference>
<evidence type="ECO:0000313" key="3">
    <source>
        <dbReference type="EMBL" id="CAI8015099.1"/>
    </source>
</evidence>
<dbReference type="CDD" id="cd06260">
    <property type="entry name" value="DUF820-like"/>
    <property type="match status" value="1"/>
</dbReference>
<gene>
    <name evidence="3" type="ORF">GBAR_LOCUS9396</name>
</gene>
<dbReference type="GO" id="GO:0006281">
    <property type="term" value="P:DNA repair"/>
    <property type="evidence" value="ECO:0007669"/>
    <property type="project" value="UniProtKB-ARBA"/>
</dbReference>
<dbReference type="Proteomes" id="UP001174909">
    <property type="component" value="Unassembled WGS sequence"/>
</dbReference>
<dbReference type="InterPro" id="IPR011335">
    <property type="entry name" value="Restrct_endonuc-II-like"/>
</dbReference>
<feature type="compositionally biased region" description="Basic and acidic residues" evidence="1">
    <location>
        <begin position="198"/>
        <end position="229"/>
    </location>
</feature>
<dbReference type="GO" id="GO:0019941">
    <property type="term" value="P:modification-dependent protein catabolic process"/>
    <property type="evidence" value="ECO:0007669"/>
    <property type="project" value="InterPro"/>
</dbReference>
<dbReference type="InterPro" id="IPR012296">
    <property type="entry name" value="Nuclease_put_TT1808"/>
</dbReference>
<keyword evidence="4" id="KW-1185">Reference proteome</keyword>